<feature type="coiled-coil region" evidence="1">
    <location>
        <begin position="10"/>
        <end position="44"/>
    </location>
</feature>
<dbReference type="Proteomes" id="UP000694568">
    <property type="component" value="Unplaced"/>
</dbReference>
<dbReference type="GO" id="GO:0046548">
    <property type="term" value="P:retinal rod cell development"/>
    <property type="evidence" value="ECO:0007669"/>
    <property type="project" value="TreeGrafter"/>
</dbReference>
<sequence>MCALFFCVAFSVTRDRREHLEQEVLQYKEQVSALQDRLDSVTKQESRTKLHFLWANEKVEDSPHVLANIQASHAETVLELQKTRNLLLLEHRISKDLQEELNTVNQKIDREREESRRRMAEKDKLLSKRALQINALQGMNSNAHF</sequence>
<proteinExistence type="predicted"/>
<keyword evidence="1" id="KW-0175">Coiled coil</keyword>
<reference evidence="2" key="2">
    <citation type="submission" date="2025-09" db="UniProtKB">
        <authorList>
            <consortium name="Ensembl"/>
        </authorList>
    </citation>
    <scope>IDENTIFICATION</scope>
</reference>
<keyword evidence="3" id="KW-1185">Reference proteome</keyword>
<evidence type="ECO:0000256" key="1">
    <source>
        <dbReference type="SAM" id="Coils"/>
    </source>
</evidence>
<dbReference type="GO" id="GO:1905515">
    <property type="term" value="P:non-motile cilium assembly"/>
    <property type="evidence" value="ECO:0007669"/>
    <property type="project" value="TreeGrafter"/>
</dbReference>
<dbReference type="InterPro" id="IPR031139">
    <property type="entry name" value="RPGRIP1_fam"/>
</dbReference>
<dbReference type="PANTHER" id="PTHR14240:SF1">
    <property type="entry name" value="PROTEIN FANTOM-RELATED"/>
    <property type="match status" value="1"/>
</dbReference>
<reference evidence="2" key="1">
    <citation type="submission" date="2025-08" db="UniProtKB">
        <authorList>
            <consortium name="Ensembl"/>
        </authorList>
    </citation>
    <scope>IDENTIFICATION</scope>
</reference>
<dbReference type="AlphaFoldDB" id="A0A8C9ZYW5"/>
<dbReference type="PANTHER" id="PTHR14240">
    <property type="entry name" value="RETINITIS PIGMENTOSA GTPASE REGULATOR-INTERACTING PROTEIN"/>
    <property type="match status" value="1"/>
</dbReference>
<organism evidence="2 3">
    <name type="scientific">Sander lucioperca</name>
    <name type="common">Pike-perch</name>
    <name type="synonym">Perca lucioperca</name>
    <dbReference type="NCBI Taxonomy" id="283035"/>
    <lineage>
        <taxon>Eukaryota</taxon>
        <taxon>Metazoa</taxon>
        <taxon>Chordata</taxon>
        <taxon>Craniata</taxon>
        <taxon>Vertebrata</taxon>
        <taxon>Euteleostomi</taxon>
        <taxon>Actinopterygii</taxon>
        <taxon>Neopterygii</taxon>
        <taxon>Teleostei</taxon>
        <taxon>Neoteleostei</taxon>
        <taxon>Acanthomorphata</taxon>
        <taxon>Eupercaria</taxon>
        <taxon>Perciformes</taxon>
        <taxon>Percoidei</taxon>
        <taxon>Percidae</taxon>
        <taxon>Luciopercinae</taxon>
        <taxon>Sander</taxon>
    </lineage>
</organism>
<name>A0A8C9ZYW5_SANLU</name>
<dbReference type="GeneTree" id="ENSGT01010000229383"/>
<protein>
    <submittedName>
        <fullName evidence="2">Uncharacterized protein</fullName>
    </submittedName>
</protein>
<dbReference type="Ensembl" id="ENSSLUT00000045896.1">
    <property type="protein sequence ID" value="ENSSLUP00000044498.1"/>
    <property type="gene ID" value="ENSSLUG00000019704.1"/>
</dbReference>
<evidence type="ECO:0000313" key="2">
    <source>
        <dbReference type="Ensembl" id="ENSSLUP00000044498.1"/>
    </source>
</evidence>
<evidence type="ECO:0000313" key="3">
    <source>
        <dbReference type="Proteomes" id="UP000694568"/>
    </source>
</evidence>
<accession>A0A8C9ZYW5</accession>
<dbReference type="GO" id="GO:0032391">
    <property type="term" value="C:photoreceptor connecting cilium"/>
    <property type="evidence" value="ECO:0007669"/>
    <property type="project" value="TreeGrafter"/>
</dbReference>